<dbReference type="PANTHER" id="PTHR30069:SF29">
    <property type="entry name" value="HEMOGLOBIN AND HEMOGLOBIN-HAPTOGLOBIN-BINDING PROTEIN 1-RELATED"/>
    <property type="match status" value="1"/>
</dbReference>
<evidence type="ECO:0000256" key="9">
    <source>
        <dbReference type="ARBA" id="ARBA00023237"/>
    </source>
</evidence>
<proteinExistence type="inferred from homology"/>
<evidence type="ECO:0000313" key="15">
    <source>
        <dbReference type="EMBL" id="MFD2589745.1"/>
    </source>
</evidence>
<evidence type="ECO:0000256" key="10">
    <source>
        <dbReference type="PROSITE-ProRule" id="PRU01360"/>
    </source>
</evidence>
<dbReference type="Gene3D" id="2.40.170.20">
    <property type="entry name" value="TonB-dependent receptor, beta-barrel domain"/>
    <property type="match status" value="1"/>
</dbReference>
<dbReference type="SUPFAM" id="SSF56935">
    <property type="entry name" value="Porins"/>
    <property type="match status" value="1"/>
</dbReference>
<evidence type="ECO:0000259" key="13">
    <source>
        <dbReference type="Pfam" id="PF00593"/>
    </source>
</evidence>
<evidence type="ECO:0000256" key="1">
    <source>
        <dbReference type="ARBA" id="ARBA00004571"/>
    </source>
</evidence>
<dbReference type="RefSeq" id="WP_378256366.1">
    <property type="nucleotide sequence ID" value="NZ_JBHSJV010000001.1"/>
</dbReference>
<evidence type="ECO:0000256" key="3">
    <source>
        <dbReference type="ARBA" id="ARBA00022452"/>
    </source>
</evidence>
<dbReference type="Gene3D" id="2.170.130.10">
    <property type="entry name" value="TonB-dependent receptor, plug domain"/>
    <property type="match status" value="1"/>
</dbReference>
<gene>
    <name evidence="15" type="ORF">ACFSTE_02815</name>
</gene>
<evidence type="ECO:0000256" key="6">
    <source>
        <dbReference type="ARBA" id="ARBA00023077"/>
    </source>
</evidence>
<keyword evidence="3 10" id="KW-1134">Transmembrane beta strand</keyword>
<dbReference type="PANTHER" id="PTHR30069">
    <property type="entry name" value="TONB-DEPENDENT OUTER MEMBRANE RECEPTOR"/>
    <property type="match status" value="1"/>
</dbReference>
<dbReference type="InterPro" id="IPR037066">
    <property type="entry name" value="Plug_dom_sf"/>
</dbReference>
<evidence type="ECO:0000256" key="12">
    <source>
        <dbReference type="SAM" id="SignalP"/>
    </source>
</evidence>
<dbReference type="Gene3D" id="2.60.40.1120">
    <property type="entry name" value="Carboxypeptidase-like, regulatory domain"/>
    <property type="match status" value="1"/>
</dbReference>
<keyword evidence="6 11" id="KW-0798">TonB box</keyword>
<feature type="chain" id="PRO_5047227362" evidence="12">
    <location>
        <begin position="21"/>
        <end position="793"/>
    </location>
</feature>
<reference evidence="16" key="1">
    <citation type="journal article" date="2019" name="Int. J. Syst. Evol. Microbiol.">
        <title>The Global Catalogue of Microorganisms (GCM) 10K type strain sequencing project: providing services to taxonomists for standard genome sequencing and annotation.</title>
        <authorList>
            <consortium name="The Broad Institute Genomics Platform"/>
            <consortium name="The Broad Institute Genome Sequencing Center for Infectious Disease"/>
            <person name="Wu L."/>
            <person name="Ma J."/>
        </authorList>
    </citation>
    <scope>NUCLEOTIDE SEQUENCE [LARGE SCALE GENOMIC DNA]</scope>
    <source>
        <strain evidence="16">KCTC 42423</strain>
    </source>
</reference>
<dbReference type="PROSITE" id="PS52016">
    <property type="entry name" value="TONB_DEPENDENT_REC_3"/>
    <property type="match status" value="1"/>
</dbReference>
<feature type="domain" description="TonB-dependent receptor plug" evidence="14">
    <location>
        <begin position="118"/>
        <end position="222"/>
    </location>
</feature>
<evidence type="ECO:0000256" key="4">
    <source>
        <dbReference type="ARBA" id="ARBA00022692"/>
    </source>
</evidence>
<evidence type="ECO:0000256" key="5">
    <source>
        <dbReference type="ARBA" id="ARBA00022729"/>
    </source>
</evidence>
<name>A0ABW5N2B5_9FLAO</name>
<dbReference type="InterPro" id="IPR008969">
    <property type="entry name" value="CarboxyPept-like_regulatory"/>
</dbReference>
<dbReference type="InterPro" id="IPR039426">
    <property type="entry name" value="TonB-dep_rcpt-like"/>
</dbReference>
<evidence type="ECO:0000256" key="2">
    <source>
        <dbReference type="ARBA" id="ARBA00022448"/>
    </source>
</evidence>
<protein>
    <submittedName>
        <fullName evidence="15">TonB-dependent receptor domain-containing protein</fullName>
    </submittedName>
</protein>
<feature type="signal peptide" evidence="12">
    <location>
        <begin position="1"/>
        <end position="20"/>
    </location>
</feature>
<dbReference type="Pfam" id="PF07715">
    <property type="entry name" value="Plug"/>
    <property type="match status" value="1"/>
</dbReference>
<dbReference type="Pfam" id="PF13715">
    <property type="entry name" value="CarbopepD_reg_2"/>
    <property type="match status" value="1"/>
</dbReference>
<dbReference type="InterPro" id="IPR012910">
    <property type="entry name" value="Plug_dom"/>
</dbReference>
<evidence type="ECO:0000256" key="8">
    <source>
        <dbReference type="ARBA" id="ARBA00023170"/>
    </source>
</evidence>
<dbReference type="EMBL" id="JBHULX010000002">
    <property type="protein sequence ID" value="MFD2589745.1"/>
    <property type="molecule type" value="Genomic_DNA"/>
</dbReference>
<dbReference type="InterPro" id="IPR000531">
    <property type="entry name" value="Beta-barrel_TonB"/>
</dbReference>
<dbReference type="InterPro" id="IPR036942">
    <property type="entry name" value="Beta-barrel_TonB_sf"/>
</dbReference>
<evidence type="ECO:0000256" key="11">
    <source>
        <dbReference type="RuleBase" id="RU003357"/>
    </source>
</evidence>
<dbReference type="SUPFAM" id="SSF49464">
    <property type="entry name" value="Carboxypeptidase regulatory domain-like"/>
    <property type="match status" value="1"/>
</dbReference>
<keyword evidence="16" id="KW-1185">Reference proteome</keyword>
<accession>A0ABW5N2B5</accession>
<feature type="domain" description="TonB-dependent receptor-like beta-barrel" evidence="13">
    <location>
        <begin position="252"/>
        <end position="756"/>
    </location>
</feature>
<comment type="similarity">
    <text evidence="10 11">Belongs to the TonB-dependent receptor family.</text>
</comment>
<keyword evidence="2 10" id="KW-0813">Transport</keyword>
<dbReference type="Pfam" id="PF00593">
    <property type="entry name" value="TonB_dep_Rec_b-barrel"/>
    <property type="match status" value="1"/>
</dbReference>
<evidence type="ECO:0000313" key="16">
    <source>
        <dbReference type="Proteomes" id="UP001597459"/>
    </source>
</evidence>
<sequence>MKKFYIAGIAMLLLCISMHGQQVYTIEGKILNKETKKPIADVTVKLHNQYHVSDIHGNFRFKEIIEGQYILECSHVGYKTEKQSIDISKNTVLKIEMETISEILDNVLITGKTEKRKRKEIPMVSTVVDEEFLKSNRENSLMKTLEKIPGVSTISIGTGMSKPVIRGLGFNRVVVVQNGIKHEAQQWGSDHGLEIDQYGINAVEVIKGPASLLYGSDAIAGVVNILPPPILKKNELQGEISLLAQTNTNLLGGSIGLQKRYDHWYYGGRFTYRDYGDYKVPTDRIYYENYIFELQDQYLRNTAGVEKNASFITGYVSDRLTSSLMISNVNAKNGFFANAHGLEVRASSIDYDQSNRDIDLPYHSVNHLKITNNTLFHGEHIDIEIEAGFQHNDREEHSEPVPHGYMPKPPATLERKFMKNTYSLNGRGYTKHIDVHKIHIGTNLEYQNNNIGGWGFLIPEYDRFSIGAYAYDQYQIHNNLHLQAGIRYDYGTLKTKEYFDWYQSPITDETGVQTQVNLQRAFKKNKTFGNFSGSLGLSYLHKKMTYKINIGKSFRMPLANELASDGVNYHMYRYEKGNIDLSAEEAYQLDVSIEREHNNCQLTISPFVNYFNNYIYLNPTSEYYETLQIYEYTQSEVFRMGGEVSVSVEPLPNITLDISGAYVFSRQMSGAKKDFTLPFSPPLSGMLTASYQFKDTRLVKKSVLQTAFKIAASQDEIVPPEEKTAGYQRVDLSWSSSFQFFRKYDPISISLKINNVFNTRYFDHTSFYRLIDVPEPGRNVSVSINLPINNTNK</sequence>
<keyword evidence="5 12" id="KW-0732">Signal</keyword>
<comment type="caution">
    <text evidence="15">The sequence shown here is derived from an EMBL/GenBank/DDBJ whole genome shotgun (WGS) entry which is preliminary data.</text>
</comment>
<keyword evidence="8 15" id="KW-0675">Receptor</keyword>
<evidence type="ECO:0000256" key="7">
    <source>
        <dbReference type="ARBA" id="ARBA00023136"/>
    </source>
</evidence>
<dbReference type="Proteomes" id="UP001597459">
    <property type="component" value="Unassembled WGS sequence"/>
</dbReference>
<comment type="subcellular location">
    <subcellularLocation>
        <location evidence="1 10">Cell outer membrane</location>
        <topology evidence="1 10">Multi-pass membrane protein</topology>
    </subcellularLocation>
</comment>
<keyword evidence="4 10" id="KW-0812">Transmembrane</keyword>
<organism evidence="15 16">
    <name type="scientific">Aquimarina hainanensis</name>
    <dbReference type="NCBI Taxonomy" id="1578017"/>
    <lineage>
        <taxon>Bacteria</taxon>
        <taxon>Pseudomonadati</taxon>
        <taxon>Bacteroidota</taxon>
        <taxon>Flavobacteriia</taxon>
        <taxon>Flavobacteriales</taxon>
        <taxon>Flavobacteriaceae</taxon>
        <taxon>Aquimarina</taxon>
    </lineage>
</organism>
<evidence type="ECO:0000259" key="14">
    <source>
        <dbReference type="Pfam" id="PF07715"/>
    </source>
</evidence>
<keyword evidence="9 10" id="KW-0998">Cell outer membrane</keyword>
<keyword evidence="7 10" id="KW-0472">Membrane</keyword>